<dbReference type="AlphaFoldDB" id="A0A9X4NRR4"/>
<dbReference type="RefSeq" id="WP_068173728.1">
    <property type="nucleotide sequence ID" value="NZ_AOGK01000004.1"/>
</dbReference>
<organism evidence="1 2">
    <name type="scientific">Hydrogenophaga taeniospiralis CCUG 15921</name>
    <dbReference type="NCBI Taxonomy" id="1281780"/>
    <lineage>
        <taxon>Bacteria</taxon>
        <taxon>Pseudomonadati</taxon>
        <taxon>Pseudomonadota</taxon>
        <taxon>Betaproteobacteria</taxon>
        <taxon>Burkholderiales</taxon>
        <taxon>Comamonadaceae</taxon>
        <taxon>Hydrogenophaga</taxon>
    </lineage>
</organism>
<protein>
    <submittedName>
        <fullName evidence="1">Uncharacterized protein</fullName>
    </submittedName>
</protein>
<sequence length="82" mass="8718">MSGQTYRIESESPIVSPLLPESGHAEIWLDDGELAVVVAAKSHTVPGGREIRVVHVPTGEVVFRKADERDREPGEGASVGVG</sequence>
<gene>
    <name evidence="1" type="ORF">H010_06385</name>
</gene>
<reference evidence="1" key="1">
    <citation type="submission" date="2013-01" db="EMBL/GenBank/DDBJ databases">
        <title>Genome draft of Hydrogenophaga taeniospiralis 2K1.</title>
        <authorList>
            <person name="Gomila M."/>
            <person name="Lalucat J."/>
        </authorList>
    </citation>
    <scope>NUCLEOTIDE SEQUENCE</scope>
    <source>
        <strain evidence="1">CCUG 15921</strain>
    </source>
</reference>
<name>A0A9X4NRR4_9BURK</name>
<dbReference type="Proteomes" id="UP001152876">
    <property type="component" value="Unassembled WGS sequence"/>
</dbReference>
<proteinExistence type="predicted"/>
<dbReference type="EMBL" id="AOGK01000004">
    <property type="protein sequence ID" value="MDG5974874.1"/>
    <property type="molecule type" value="Genomic_DNA"/>
</dbReference>
<evidence type="ECO:0000313" key="2">
    <source>
        <dbReference type="Proteomes" id="UP001152876"/>
    </source>
</evidence>
<dbReference type="OrthoDB" id="8908994at2"/>
<keyword evidence="2" id="KW-1185">Reference proteome</keyword>
<evidence type="ECO:0000313" key="1">
    <source>
        <dbReference type="EMBL" id="MDG5974874.1"/>
    </source>
</evidence>
<accession>A0A9X4NRR4</accession>
<comment type="caution">
    <text evidence="1">The sequence shown here is derived from an EMBL/GenBank/DDBJ whole genome shotgun (WGS) entry which is preliminary data.</text>
</comment>